<feature type="region of interest" description="Disordered" evidence="2">
    <location>
        <begin position="1"/>
        <end position="34"/>
    </location>
</feature>
<reference evidence="3" key="1">
    <citation type="submission" date="2017-05" db="UniProtKB">
        <authorList>
            <consortium name="EnsemblMetazoa"/>
        </authorList>
    </citation>
    <scope>IDENTIFICATION</scope>
</reference>
<proteinExistence type="predicted"/>
<dbReference type="PANTHER" id="PTHR19847">
    <property type="entry name" value="DDB1- AND CUL4-ASSOCIATED FACTOR 11"/>
    <property type="match status" value="1"/>
</dbReference>
<dbReference type="InterPro" id="IPR015943">
    <property type="entry name" value="WD40/YVTN_repeat-like_dom_sf"/>
</dbReference>
<feature type="repeat" description="WD" evidence="1">
    <location>
        <begin position="347"/>
        <end position="380"/>
    </location>
</feature>
<dbReference type="OrthoDB" id="63070at2759"/>
<organism evidence="3">
    <name type="scientific">Amphimedon queenslandica</name>
    <name type="common">Sponge</name>
    <dbReference type="NCBI Taxonomy" id="400682"/>
    <lineage>
        <taxon>Eukaryota</taxon>
        <taxon>Metazoa</taxon>
        <taxon>Porifera</taxon>
        <taxon>Demospongiae</taxon>
        <taxon>Heteroscleromorpha</taxon>
        <taxon>Haplosclerida</taxon>
        <taxon>Niphatidae</taxon>
        <taxon>Amphimedon</taxon>
    </lineage>
</organism>
<dbReference type="PANTHER" id="PTHR19847:SF7">
    <property type="entry name" value="DDB1- AND CUL4-ASSOCIATED FACTOR 11"/>
    <property type="match status" value="1"/>
</dbReference>
<protein>
    <submittedName>
        <fullName evidence="3">Uncharacterized protein</fullName>
    </submittedName>
</protein>
<dbReference type="SUPFAM" id="SSF50978">
    <property type="entry name" value="WD40 repeat-like"/>
    <property type="match status" value="1"/>
</dbReference>
<feature type="compositionally biased region" description="Basic and acidic residues" evidence="2">
    <location>
        <begin position="19"/>
        <end position="28"/>
    </location>
</feature>
<feature type="region of interest" description="Disordered" evidence="2">
    <location>
        <begin position="66"/>
        <end position="112"/>
    </location>
</feature>
<dbReference type="InterPro" id="IPR036322">
    <property type="entry name" value="WD40_repeat_dom_sf"/>
</dbReference>
<dbReference type="AlphaFoldDB" id="A0A1X7VXM2"/>
<dbReference type="PROSITE" id="PS50294">
    <property type="entry name" value="WD_REPEATS_REGION"/>
    <property type="match status" value="2"/>
</dbReference>
<dbReference type="GO" id="GO:0043161">
    <property type="term" value="P:proteasome-mediated ubiquitin-dependent protein catabolic process"/>
    <property type="evidence" value="ECO:0007669"/>
    <property type="project" value="TreeGrafter"/>
</dbReference>
<evidence type="ECO:0000256" key="2">
    <source>
        <dbReference type="SAM" id="MobiDB-lite"/>
    </source>
</evidence>
<keyword evidence="1" id="KW-0853">WD repeat</keyword>
<dbReference type="SMART" id="SM00320">
    <property type="entry name" value="WD40"/>
    <property type="match status" value="7"/>
</dbReference>
<sequence>SGYKMDMGNRANRGDNGTTDERTDRGGGEEANEDMVVESRGLGRRVGIPLHGRVGTVHVLLTRHGGQSQTMTIHHDPSPLNIDESPEEEEEEEVEADDELEIDEEDDDDDNEADEIDNILTLQLVARLLGGSLMRRRVKNELNMCDQPEIITDPVEPLNPKTDLYQELKSFDSRMHIGPNIRNFSYGFDSASYIDKTSTSSRFLPRHCCLVGSYEARVFCGNYSKSGDVFISAGQSDKIDLYDTAGNKFKCYKSVGARDVGWSVLSTDFSPDQNWFIYSTWSPSIHLCNVYGEEERHYSLDLRPEAEEPFCAFISKFSGDNREILASANDGKLYLYDREKQDRILVIDAHQDDASAVTFADEGGILIYSGGDDGVCKVWDRRCLQERSPRPVGVFSGHKDGITYIDSKGDQRYLITNCKDQTIKLWDTRCFSNCEGIHESLKSTSQQGWDYRWQEVPRNVQKNKHTKLAGDVSVMTYTGHSVKNTLIRCHFSPYSTTGQKYIYTGCAKGQVVVYDVITAQMVAVLNSPDCFSCIRDVSWHPSQAGTLVASTWEGTIQMWTYDERDDYVKEFLHQKANYFNFW</sequence>
<evidence type="ECO:0000256" key="1">
    <source>
        <dbReference type="PROSITE-ProRule" id="PRU00221"/>
    </source>
</evidence>
<dbReference type="InterPro" id="IPR051859">
    <property type="entry name" value="DCAF"/>
</dbReference>
<dbReference type="STRING" id="400682.A0A1X7VXM2"/>
<feature type="repeat" description="WD" evidence="1">
    <location>
        <begin position="395"/>
        <end position="429"/>
    </location>
</feature>
<dbReference type="InParanoid" id="A0A1X7VXM2"/>
<evidence type="ECO:0000313" key="3">
    <source>
        <dbReference type="EnsemblMetazoa" id="Aqu2.1.44164_001"/>
    </source>
</evidence>
<dbReference type="eggNOG" id="KOG0266">
    <property type="taxonomic scope" value="Eukaryota"/>
</dbReference>
<dbReference type="GO" id="GO:0080008">
    <property type="term" value="C:Cul4-RING E3 ubiquitin ligase complex"/>
    <property type="evidence" value="ECO:0007669"/>
    <property type="project" value="TreeGrafter"/>
</dbReference>
<dbReference type="PROSITE" id="PS50082">
    <property type="entry name" value="WD_REPEATS_2"/>
    <property type="match status" value="2"/>
</dbReference>
<accession>A0A1X7VXM2</accession>
<dbReference type="Pfam" id="PF00400">
    <property type="entry name" value="WD40"/>
    <property type="match status" value="2"/>
</dbReference>
<feature type="compositionally biased region" description="Acidic residues" evidence="2">
    <location>
        <begin position="84"/>
        <end position="112"/>
    </location>
</feature>
<dbReference type="InterPro" id="IPR001680">
    <property type="entry name" value="WD40_rpt"/>
</dbReference>
<dbReference type="EnsemblMetazoa" id="Aqu2.1.44164_001">
    <property type="protein sequence ID" value="Aqu2.1.44164_001"/>
    <property type="gene ID" value="Aqu2.1.44164"/>
</dbReference>
<name>A0A1X7VXM2_AMPQE</name>
<dbReference type="Gene3D" id="2.130.10.10">
    <property type="entry name" value="YVTN repeat-like/Quinoprotein amine dehydrogenase"/>
    <property type="match status" value="2"/>
</dbReference>